<dbReference type="Proteomes" id="UP001319080">
    <property type="component" value="Unassembled WGS sequence"/>
</dbReference>
<proteinExistence type="predicted"/>
<protein>
    <submittedName>
        <fullName evidence="1">SRPBCC family protein</fullName>
    </submittedName>
</protein>
<accession>A0AAP2DX60</accession>
<gene>
    <name evidence="1" type="ORF">KK062_07240</name>
</gene>
<evidence type="ECO:0000313" key="1">
    <source>
        <dbReference type="EMBL" id="MBT1708009.1"/>
    </source>
</evidence>
<dbReference type="AlphaFoldDB" id="A0AAP2DX60"/>
<organism evidence="1 2">
    <name type="scientific">Dawidia cretensis</name>
    <dbReference type="NCBI Taxonomy" id="2782350"/>
    <lineage>
        <taxon>Bacteria</taxon>
        <taxon>Pseudomonadati</taxon>
        <taxon>Bacteroidota</taxon>
        <taxon>Cytophagia</taxon>
        <taxon>Cytophagales</taxon>
        <taxon>Chryseotaleaceae</taxon>
        <taxon>Dawidia</taxon>
    </lineage>
</organism>
<reference evidence="1 2" key="1">
    <citation type="submission" date="2021-05" db="EMBL/GenBank/DDBJ databases">
        <title>A Polyphasic approach of four new species of the genus Ohtaekwangia: Ohtaekwangia histidinii sp. nov., Ohtaekwangia cretensis sp. nov., Ohtaekwangia indiensis sp. nov., Ohtaekwangia reichenbachii sp. nov. from diverse environment.</title>
        <authorList>
            <person name="Octaviana S."/>
        </authorList>
    </citation>
    <scope>NUCLEOTIDE SEQUENCE [LARGE SCALE GENOMIC DNA]</scope>
    <source>
        <strain evidence="1 2">PWU5</strain>
    </source>
</reference>
<dbReference type="EMBL" id="JAHESE010000004">
    <property type="protein sequence ID" value="MBT1708009.1"/>
    <property type="molecule type" value="Genomic_DNA"/>
</dbReference>
<evidence type="ECO:0000313" key="2">
    <source>
        <dbReference type="Proteomes" id="UP001319080"/>
    </source>
</evidence>
<dbReference type="SUPFAM" id="SSF55961">
    <property type="entry name" value="Bet v1-like"/>
    <property type="match status" value="1"/>
</dbReference>
<dbReference type="InterPro" id="IPR023393">
    <property type="entry name" value="START-like_dom_sf"/>
</dbReference>
<name>A0AAP2DX60_9BACT</name>
<keyword evidence="2" id="KW-1185">Reference proteome</keyword>
<comment type="caution">
    <text evidence="1">The sequence shown here is derived from an EMBL/GenBank/DDBJ whole genome shotgun (WGS) entry which is preliminary data.</text>
</comment>
<dbReference type="CDD" id="cd07820">
    <property type="entry name" value="SRPBCC_3"/>
    <property type="match status" value="1"/>
</dbReference>
<dbReference type="Gene3D" id="3.30.530.20">
    <property type="match status" value="1"/>
</dbReference>
<dbReference type="RefSeq" id="WP_254083599.1">
    <property type="nucleotide sequence ID" value="NZ_JAHESE010000004.1"/>
</dbReference>
<sequence>MKIYSIKQVHVVPITLPEAWDFFSSPRNLAILTPGKLNIRIQHISGSEKMYAGQLIRYTISVLPGVTTDWLTEITHVQEPDFFVDEQRFGPYALWHHQHTFRAVPSGVEMTDEVHYALPFGILGRFAHWLFVKRQLSTIFDYRRQVLTRHFA</sequence>